<dbReference type="Proteomes" id="UP000004310">
    <property type="component" value="Unassembled WGS sequence"/>
</dbReference>
<name>Q0G2Z6_9HYPH</name>
<dbReference type="AlphaFoldDB" id="Q0G2Z6"/>
<reference evidence="1 2" key="1">
    <citation type="journal article" date="2010" name="J. Bacteriol.">
        <title>Genome sequence of Fulvimarina pelagi HTCC2506T, a Mn(II)-oxidizing alphaproteobacterium possessing an aerobic anoxygenic photosynthetic gene cluster and Xanthorhodopsin.</title>
        <authorList>
            <person name="Kang I."/>
            <person name="Oh H.M."/>
            <person name="Lim S.I."/>
            <person name="Ferriera S."/>
            <person name="Giovannoni S.J."/>
            <person name="Cho J.C."/>
        </authorList>
    </citation>
    <scope>NUCLEOTIDE SEQUENCE [LARGE SCALE GENOMIC DNA]</scope>
    <source>
        <strain evidence="1 2">HTCC2506</strain>
    </source>
</reference>
<dbReference type="HOGENOM" id="CLU_2682448_0_0_5"/>
<comment type="caution">
    <text evidence="1">The sequence shown here is derived from an EMBL/GenBank/DDBJ whole genome shotgun (WGS) entry which is preliminary data.</text>
</comment>
<dbReference type="EMBL" id="AATP01000002">
    <property type="protein sequence ID" value="EAU42035.1"/>
    <property type="molecule type" value="Genomic_DNA"/>
</dbReference>
<evidence type="ECO:0000313" key="1">
    <source>
        <dbReference type="EMBL" id="EAU42035.1"/>
    </source>
</evidence>
<protein>
    <submittedName>
        <fullName evidence="1">Uncharacterized protein</fullName>
    </submittedName>
</protein>
<keyword evidence="2" id="KW-1185">Reference proteome</keyword>
<gene>
    <name evidence="1" type="ORF">FP2506_16419</name>
</gene>
<proteinExistence type="predicted"/>
<evidence type="ECO:0000313" key="2">
    <source>
        <dbReference type="Proteomes" id="UP000004310"/>
    </source>
</evidence>
<accession>Q0G2Z6</accession>
<organism evidence="1 2">
    <name type="scientific">Fulvimarina pelagi HTCC2506</name>
    <dbReference type="NCBI Taxonomy" id="314231"/>
    <lineage>
        <taxon>Bacteria</taxon>
        <taxon>Pseudomonadati</taxon>
        <taxon>Pseudomonadota</taxon>
        <taxon>Alphaproteobacteria</taxon>
        <taxon>Hyphomicrobiales</taxon>
        <taxon>Aurantimonadaceae</taxon>
        <taxon>Fulvimarina</taxon>
    </lineage>
</organism>
<sequence>MRRDPSRAKLPQNAVVLKIGSRSGDLNAGPVPLIWTRSGSDENHDDQKTKGLPNYEFWDDFHYRVGGDRPLPAL</sequence>